<gene>
    <name evidence="1" type="ORF">METZ01_LOCUS107127</name>
</gene>
<evidence type="ECO:0000313" key="1">
    <source>
        <dbReference type="EMBL" id="SVA54273.1"/>
    </source>
</evidence>
<sequence length="106" mass="12141">MNTQDENLHTDQKSKRYTFAQREGDDFSCIKLTEGKYAGVVYHYGKVGFAKDENKDGTLPMKFDYTIKQNPNNLDLNENVEFLNYIGDLLIEILEQQLKDGTAVIA</sequence>
<dbReference type="EMBL" id="UINC01012425">
    <property type="protein sequence ID" value="SVA54273.1"/>
    <property type="molecule type" value="Genomic_DNA"/>
</dbReference>
<protein>
    <submittedName>
        <fullName evidence="1">Uncharacterized protein</fullName>
    </submittedName>
</protein>
<name>A0A381WQT6_9ZZZZ</name>
<proteinExistence type="predicted"/>
<reference evidence="1" key="1">
    <citation type="submission" date="2018-05" db="EMBL/GenBank/DDBJ databases">
        <authorList>
            <person name="Lanie J.A."/>
            <person name="Ng W.-L."/>
            <person name="Kazmierczak K.M."/>
            <person name="Andrzejewski T.M."/>
            <person name="Davidsen T.M."/>
            <person name="Wayne K.J."/>
            <person name="Tettelin H."/>
            <person name="Glass J.I."/>
            <person name="Rusch D."/>
            <person name="Podicherti R."/>
            <person name="Tsui H.-C.T."/>
            <person name="Winkler M.E."/>
        </authorList>
    </citation>
    <scope>NUCLEOTIDE SEQUENCE</scope>
</reference>
<dbReference type="AlphaFoldDB" id="A0A381WQT6"/>
<accession>A0A381WQT6</accession>
<organism evidence="1">
    <name type="scientific">marine metagenome</name>
    <dbReference type="NCBI Taxonomy" id="408172"/>
    <lineage>
        <taxon>unclassified sequences</taxon>
        <taxon>metagenomes</taxon>
        <taxon>ecological metagenomes</taxon>
    </lineage>
</organism>